<dbReference type="EMBL" id="NIBG01000001">
    <property type="protein sequence ID" value="PAB61155.1"/>
    <property type="molecule type" value="Genomic_DNA"/>
</dbReference>
<dbReference type="RefSeq" id="WP_095130302.1">
    <property type="nucleotide sequence ID" value="NZ_NIBG01000001.1"/>
</dbReference>
<protein>
    <submittedName>
        <fullName evidence="2">Uncharacterized protein</fullName>
    </submittedName>
</protein>
<feature type="transmembrane region" description="Helical" evidence="1">
    <location>
        <begin position="53"/>
        <end position="78"/>
    </location>
</feature>
<feature type="transmembrane region" description="Helical" evidence="1">
    <location>
        <begin position="90"/>
        <end position="112"/>
    </location>
</feature>
<feature type="transmembrane region" description="Helical" evidence="1">
    <location>
        <begin position="31"/>
        <end position="46"/>
    </location>
</feature>
<proteinExistence type="predicted"/>
<organism evidence="2 3">
    <name type="scientific">Anaeromicrobium sediminis</name>
    <dbReference type="NCBI Taxonomy" id="1478221"/>
    <lineage>
        <taxon>Bacteria</taxon>
        <taxon>Bacillati</taxon>
        <taxon>Bacillota</taxon>
        <taxon>Clostridia</taxon>
        <taxon>Peptostreptococcales</taxon>
        <taxon>Thermotaleaceae</taxon>
        <taxon>Anaeromicrobium</taxon>
    </lineage>
</organism>
<evidence type="ECO:0000313" key="3">
    <source>
        <dbReference type="Proteomes" id="UP000216024"/>
    </source>
</evidence>
<name>A0A267MQG9_9FIRM</name>
<keyword evidence="1" id="KW-0812">Transmembrane</keyword>
<gene>
    <name evidence="2" type="ORF">CCE28_01650</name>
</gene>
<accession>A0A267MQG9</accession>
<keyword evidence="3" id="KW-1185">Reference proteome</keyword>
<reference evidence="2 3" key="1">
    <citation type="submission" date="2017-06" db="EMBL/GenBank/DDBJ databases">
        <title>Draft genome sequence of anaerobic fermentative bacterium Anaeromicrobium sediminis DY2726D isolated from West Pacific Ocean sediments.</title>
        <authorList>
            <person name="Zeng X."/>
        </authorList>
    </citation>
    <scope>NUCLEOTIDE SEQUENCE [LARGE SCALE GENOMIC DNA]</scope>
    <source>
        <strain evidence="2 3">DY2726D</strain>
    </source>
</reference>
<dbReference type="AlphaFoldDB" id="A0A267MQG9"/>
<keyword evidence="1" id="KW-1133">Transmembrane helix</keyword>
<evidence type="ECO:0000256" key="1">
    <source>
        <dbReference type="SAM" id="Phobius"/>
    </source>
</evidence>
<evidence type="ECO:0000313" key="2">
    <source>
        <dbReference type="EMBL" id="PAB61155.1"/>
    </source>
</evidence>
<dbReference type="Proteomes" id="UP000216024">
    <property type="component" value="Unassembled WGS sequence"/>
</dbReference>
<keyword evidence="1" id="KW-0472">Membrane</keyword>
<comment type="caution">
    <text evidence="2">The sequence shown here is derived from an EMBL/GenBank/DDBJ whole genome shotgun (WGS) entry which is preliminary data.</text>
</comment>
<sequence length="128" mass="14465">MLILLLYCIPYGSLAYKYDLETSNGMDSTGLKWMIIAFLILMFLCIKTGSKRLVIWGNIVTFLISYVCTAHMIPKWAFGCTQLLFSPYDILIINSVGLIFIQIFGGVFLIIIKGIKVGIRRILDCKLS</sequence>